<protein>
    <recommendedName>
        <fullName evidence="3">D-serine dehydratase-like domain-containing protein</fullName>
    </recommendedName>
</protein>
<dbReference type="AlphaFoldDB" id="A0A9W6RH09"/>
<dbReference type="SUPFAM" id="SSF51419">
    <property type="entry name" value="PLP-binding barrel"/>
    <property type="match status" value="1"/>
</dbReference>
<dbReference type="PANTHER" id="PTHR28004:SF2">
    <property type="entry name" value="D-SERINE DEHYDRATASE"/>
    <property type="match status" value="1"/>
</dbReference>
<dbReference type="InterPro" id="IPR001608">
    <property type="entry name" value="Ala_racemase_N"/>
</dbReference>
<evidence type="ECO:0000313" key="5">
    <source>
        <dbReference type="Proteomes" id="UP001165135"/>
    </source>
</evidence>
<dbReference type="InterPro" id="IPR051466">
    <property type="entry name" value="D-amino_acid_metab_enzyme"/>
</dbReference>
<organism evidence="4 5">
    <name type="scientific">Actinoallomurus iriomotensis</name>
    <dbReference type="NCBI Taxonomy" id="478107"/>
    <lineage>
        <taxon>Bacteria</taxon>
        <taxon>Bacillati</taxon>
        <taxon>Actinomycetota</taxon>
        <taxon>Actinomycetes</taxon>
        <taxon>Streptosporangiales</taxon>
        <taxon>Thermomonosporaceae</taxon>
        <taxon>Actinoallomurus</taxon>
    </lineage>
</organism>
<dbReference type="InterPro" id="IPR026956">
    <property type="entry name" value="D-ser_dehydrat-like_dom"/>
</dbReference>
<dbReference type="GO" id="GO:0008721">
    <property type="term" value="F:D-serine ammonia-lyase activity"/>
    <property type="evidence" value="ECO:0007669"/>
    <property type="project" value="TreeGrafter"/>
</dbReference>
<dbReference type="SMART" id="SM01119">
    <property type="entry name" value="D-ser_dehydrat"/>
    <property type="match status" value="1"/>
</dbReference>
<dbReference type="Gene3D" id="3.20.20.10">
    <property type="entry name" value="Alanine racemase"/>
    <property type="match status" value="1"/>
</dbReference>
<accession>A0A9W6RH09</accession>
<dbReference type="InterPro" id="IPR042208">
    <property type="entry name" value="D-ser_dehydrat-like_sf"/>
</dbReference>
<dbReference type="InterPro" id="IPR029066">
    <property type="entry name" value="PLP-binding_barrel"/>
</dbReference>
<proteinExistence type="inferred from homology"/>
<gene>
    <name evidence="4" type="ORF">Airi01_021690</name>
</gene>
<feature type="domain" description="D-serine dehydratase-like" evidence="3">
    <location>
        <begin position="253"/>
        <end position="346"/>
    </location>
</feature>
<comment type="caution">
    <text evidence="4">The sequence shown here is derived from an EMBL/GenBank/DDBJ whole genome shotgun (WGS) entry which is preliminary data.</text>
</comment>
<sequence>MWTAACADQGRPTPFLAVDHTRIERNIRDMADRVAGYGGRSTPHLKTHKCLEIARMQAAAGARTATVATVTEAHLAFDAGFESVLVAYPPVPDWRARALRELTERGSVGVVCCRAEHVRSLERTGASFDVYWEVDSGAARLGTPPGEATAAAIASAPFGDRLPLRGLMTFAGHAYGAHDAASLAAVLDEQDRALRESAAALAAHGVGAPVRSVGVTPLARLESGEADEYRYGNYVFYDATQVALGGPGVDECALVVVTTVVDVPAPDRFVVDAGSKSLPAERMTSLTEGFGSVAGRPGLVLAKLYEEHGLGTASAPHGLRPGERIAVIPNHACTAVNLYHQYAVYDDSSFVETWPVHARRQ</sequence>
<name>A0A9W6RH09_9ACTN</name>
<dbReference type="Pfam" id="PF01168">
    <property type="entry name" value="Ala_racemase_N"/>
    <property type="match status" value="1"/>
</dbReference>
<evidence type="ECO:0000256" key="1">
    <source>
        <dbReference type="ARBA" id="ARBA00005323"/>
    </source>
</evidence>
<reference evidence="4" key="1">
    <citation type="submission" date="2023-03" db="EMBL/GenBank/DDBJ databases">
        <title>Actinoallomurus iriomotensis NBRC 103681.</title>
        <authorList>
            <person name="Ichikawa N."/>
            <person name="Sato H."/>
            <person name="Tonouchi N."/>
        </authorList>
    </citation>
    <scope>NUCLEOTIDE SEQUENCE</scope>
    <source>
        <strain evidence="4">NBRC 103681</strain>
    </source>
</reference>
<dbReference type="Gene3D" id="2.40.37.20">
    <property type="entry name" value="D-serine dehydratase-like domain"/>
    <property type="match status" value="1"/>
</dbReference>
<dbReference type="GO" id="GO:0036088">
    <property type="term" value="P:D-serine catabolic process"/>
    <property type="evidence" value="ECO:0007669"/>
    <property type="project" value="TreeGrafter"/>
</dbReference>
<dbReference type="RefSeq" id="WP_285619508.1">
    <property type="nucleotide sequence ID" value="NZ_BSTJ01000002.1"/>
</dbReference>
<evidence type="ECO:0000259" key="3">
    <source>
        <dbReference type="SMART" id="SM01119"/>
    </source>
</evidence>
<evidence type="ECO:0000256" key="2">
    <source>
        <dbReference type="ARBA" id="ARBA00023239"/>
    </source>
</evidence>
<comment type="similarity">
    <text evidence="1">Belongs to the DSD1 family.</text>
</comment>
<dbReference type="Pfam" id="PF14031">
    <property type="entry name" value="D-ser_dehydrat"/>
    <property type="match status" value="1"/>
</dbReference>
<dbReference type="Proteomes" id="UP001165135">
    <property type="component" value="Unassembled WGS sequence"/>
</dbReference>
<dbReference type="EMBL" id="BSTJ01000002">
    <property type="protein sequence ID" value="GLY73902.1"/>
    <property type="molecule type" value="Genomic_DNA"/>
</dbReference>
<dbReference type="PANTHER" id="PTHR28004">
    <property type="entry name" value="ZGC:162816-RELATED"/>
    <property type="match status" value="1"/>
</dbReference>
<evidence type="ECO:0000313" key="4">
    <source>
        <dbReference type="EMBL" id="GLY73902.1"/>
    </source>
</evidence>
<keyword evidence="2" id="KW-0456">Lyase</keyword>